<protein>
    <recommendedName>
        <fullName evidence="2">AMMECR1 domain-containing protein</fullName>
    </recommendedName>
</protein>
<sequence length="465" mass="50926">MLGINSKSTIRPAAVAGQFYPASRGELERVVAVNLEATPTTTNGTIKMIIVPHAGYEYSAGVAALAYKALAGQKIKRVYLLGNSHHDYFSGLAIDNHDFWETPLGRVPVDTEKVKELITAAPLIKINNVPHGPEHDLEVQLPFLQTVLGSSFKIVPLLFGNANDNDYEAVAKILTANFADDDLIVISSDLSHYPSSEVADKIDHQTLELIANKDLIGLSGWAKDALSIQNNEQTILCGLEAVKTAMILAERLNLEPQVLGYKNSGDILGGDKQRVVGYGAIIFSSSDLNSLEQKILRNIAQTSVENYVKSKKILEFEIKGERLKTIQGAFVTLKKNGELRGCIGQITADGPLWRVVRDMAIAAATEDNRFYPVTGDELSQLDYEISILSVPQLVSNWRQVRLGQDGVIVRKGLRSGVFLPQVAIESGWTKEKFLSELCSQKAGLASDCYQNDPEVELSVFQAQVF</sequence>
<dbReference type="Gene3D" id="3.30.1490.150">
    <property type="entry name" value="Hypothetical protein ph0010, domain 2"/>
    <property type="match status" value="1"/>
</dbReference>
<reference evidence="3 4" key="1">
    <citation type="journal article" date="2016" name="Environ. Microbiol.">
        <title>Genomic resolution of a cold subsurface aquifer community provides metabolic insights for novel microbes adapted to high CO concentrations.</title>
        <authorList>
            <person name="Probst A.J."/>
            <person name="Castelle C.J."/>
            <person name="Singh A."/>
            <person name="Brown C.T."/>
            <person name="Anantharaman K."/>
            <person name="Sharon I."/>
            <person name="Hug L.A."/>
            <person name="Burstein D."/>
            <person name="Emerson J.B."/>
            <person name="Thomas B.C."/>
            <person name="Banfield J.F."/>
        </authorList>
    </citation>
    <scope>NUCLEOTIDE SEQUENCE [LARGE SCALE GENOMIC DNA]</scope>
    <source>
        <strain evidence="3">CG1_02_41_21</strain>
    </source>
</reference>
<evidence type="ECO:0000313" key="4">
    <source>
        <dbReference type="Proteomes" id="UP000182860"/>
    </source>
</evidence>
<comment type="caution">
    <text evidence="3">The sequence shown here is derived from an EMBL/GenBank/DDBJ whole genome shotgun (WGS) entry which is preliminary data.</text>
</comment>
<dbReference type="EMBL" id="MNUV01000041">
    <property type="protein sequence ID" value="OIO07383.1"/>
    <property type="molecule type" value="Genomic_DNA"/>
</dbReference>
<evidence type="ECO:0000259" key="2">
    <source>
        <dbReference type="PROSITE" id="PS51112"/>
    </source>
</evidence>
<dbReference type="SUPFAM" id="SSF143447">
    <property type="entry name" value="AMMECR1-like"/>
    <property type="match status" value="1"/>
</dbReference>
<dbReference type="AlphaFoldDB" id="A0A1J4TAY6"/>
<dbReference type="NCBIfam" id="TIGR04335">
    <property type="entry name" value="AmmeMemoSam_A"/>
    <property type="match status" value="1"/>
</dbReference>
<dbReference type="InterPro" id="IPR027623">
    <property type="entry name" value="AmmeMemoSam_A"/>
</dbReference>
<dbReference type="NCBIfam" id="TIGR04336">
    <property type="entry name" value="AmmeMemoSam_B"/>
    <property type="match status" value="1"/>
</dbReference>
<organism evidence="3 4">
    <name type="scientific">Candidatus Falkowbacteria bacterium CG1_02_41_21</name>
    <dbReference type="NCBI Taxonomy" id="1805147"/>
    <lineage>
        <taxon>Bacteria</taxon>
        <taxon>Candidatus Falkowiibacteriota</taxon>
    </lineage>
</organism>
<dbReference type="InterPro" id="IPR002733">
    <property type="entry name" value="AMMECR1_domain"/>
</dbReference>
<name>A0A1J4TAY6_9BACT</name>
<dbReference type="Pfam" id="PF01875">
    <property type="entry name" value="Memo"/>
    <property type="match status" value="1"/>
</dbReference>
<proteinExistence type="inferred from homology"/>
<accession>A0A1J4TAY6</accession>
<feature type="domain" description="AMMECR1" evidence="2">
    <location>
        <begin position="291"/>
        <end position="465"/>
    </location>
</feature>
<evidence type="ECO:0000313" key="3">
    <source>
        <dbReference type="EMBL" id="OIO07383.1"/>
    </source>
</evidence>
<gene>
    <name evidence="3" type="ORF">AUJ35_02190</name>
</gene>
<dbReference type="PROSITE" id="PS51112">
    <property type="entry name" value="AMMECR1"/>
    <property type="match status" value="1"/>
</dbReference>
<dbReference type="Gene3D" id="3.30.700.20">
    <property type="entry name" value="Hypothetical protein ph0010, domain 1"/>
    <property type="match status" value="1"/>
</dbReference>
<dbReference type="Pfam" id="PF01871">
    <property type="entry name" value="AMMECR1"/>
    <property type="match status" value="1"/>
</dbReference>
<dbReference type="InterPro" id="IPR002737">
    <property type="entry name" value="MEMO1_fam"/>
</dbReference>
<dbReference type="InterPro" id="IPR023473">
    <property type="entry name" value="AMMECR1"/>
</dbReference>
<dbReference type="PANTHER" id="PTHR11060">
    <property type="entry name" value="PROTEIN MEMO1"/>
    <property type="match status" value="1"/>
</dbReference>
<dbReference type="Proteomes" id="UP000182860">
    <property type="component" value="Unassembled WGS sequence"/>
</dbReference>
<dbReference type="PANTHER" id="PTHR11060:SF0">
    <property type="entry name" value="PROTEIN MEMO1"/>
    <property type="match status" value="1"/>
</dbReference>
<dbReference type="CDD" id="cd07361">
    <property type="entry name" value="MEMO_like"/>
    <property type="match status" value="1"/>
</dbReference>
<dbReference type="InterPro" id="IPR036071">
    <property type="entry name" value="AMMECR1_dom_sf"/>
</dbReference>
<evidence type="ECO:0000256" key="1">
    <source>
        <dbReference type="ARBA" id="ARBA00006315"/>
    </source>
</evidence>
<dbReference type="InterPro" id="IPR027485">
    <property type="entry name" value="AMMECR1_N"/>
</dbReference>
<dbReference type="NCBIfam" id="TIGR00296">
    <property type="entry name" value="TIGR00296 family protein"/>
    <property type="match status" value="1"/>
</dbReference>
<dbReference type="Gene3D" id="3.40.830.10">
    <property type="entry name" value="LigB-like"/>
    <property type="match status" value="1"/>
</dbReference>
<comment type="similarity">
    <text evidence="1">Belongs to the MEMO1 family.</text>
</comment>